<keyword evidence="3" id="KW-1185">Reference proteome</keyword>
<feature type="region of interest" description="Disordered" evidence="1">
    <location>
        <begin position="139"/>
        <end position="158"/>
    </location>
</feature>
<protein>
    <submittedName>
        <fullName evidence="2">Uncharacterized protein</fullName>
    </submittedName>
</protein>
<accession>A0ABD2MDC5</accession>
<reference evidence="2 3" key="1">
    <citation type="submission" date="2024-10" db="EMBL/GenBank/DDBJ databases">
        <authorList>
            <person name="Kim D."/>
        </authorList>
    </citation>
    <scope>NUCLEOTIDE SEQUENCE [LARGE SCALE GENOMIC DNA]</scope>
    <source>
        <strain evidence="2">BH-2024</strain>
    </source>
</reference>
<organism evidence="2 3">
    <name type="scientific">Heterodera trifolii</name>
    <dbReference type="NCBI Taxonomy" id="157864"/>
    <lineage>
        <taxon>Eukaryota</taxon>
        <taxon>Metazoa</taxon>
        <taxon>Ecdysozoa</taxon>
        <taxon>Nematoda</taxon>
        <taxon>Chromadorea</taxon>
        <taxon>Rhabditida</taxon>
        <taxon>Tylenchina</taxon>
        <taxon>Tylenchomorpha</taxon>
        <taxon>Tylenchoidea</taxon>
        <taxon>Heteroderidae</taxon>
        <taxon>Heteroderinae</taxon>
        <taxon>Heterodera</taxon>
    </lineage>
</organism>
<sequence>MDREKNKQRMRADAEKFKVKIEQTDDQQIMNNANTSDQNQVSSLITDINIMPGAQQGFNIGNLANDNINRNLIIGSSNTGATQQTGLNIGSSTDQNQVQNLGFNIGNVSNQQNFLATNQQFALNNMAPKNSNTQSQMNTLGVQQKPKKQRNRKKPNQPTYLLESDAKNFAKNVQYWTGGQFSILLPNQTAGPSVPKMLNANQLNSMPGPSLRQEFQINSMPGPLHGQFQNYQQNSMPEPSLRQKFQINSMPGPSLRQKFQINSMPGPLHGQFQNYQQNSMPGPSLDQSWQNHETKPTPRRQFEQQNNALHGINLQSKMVNSLFCPQNELQIGIGTSKQFTTIFGMQTPNIGHGNADFYAELLTFTNRLNDSAAISSQNNVINVRHILNLSLGCLGIMPHSVDAQLEFIKSNELTPNVVLYETKIDHNIDAEKVVNCLNEQLIAAINDDESLEVFKPKVADIQREIELMFGQNQSQFPSEINRGIMLYFYMRFYSEQNVTEKTQTAEHFGTMDMVKEYMDLVQWVVEITIVPLVEQPIHGIDPSAFLALLSQIQSQNIACFLISKQHMMDLDKIISMASDYLQRALGATNKIRNIFIDAITEAMMHAENNGGQQNGPNLLIQNAKIYLKIYQTIAVCMLDEWVPMISAVPSIAYPWIAIKTFLRQSADQLSELIAEWQMAKEHQFSDHEPEEKAIRKFFMTNCN</sequence>
<dbReference type="AlphaFoldDB" id="A0ABD2MDC5"/>
<dbReference type="Proteomes" id="UP001620626">
    <property type="component" value="Unassembled WGS sequence"/>
</dbReference>
<gene>
    <name evidence="2" type="ORF">niasHT_004490</name>
</gene>
<evidence type="ECO:0000256" key="1">
    <source>
        <dbReference type="SAM" id="MobiDB-lite"/>
    </source>
</evidence>
<feature type="compositionally biased region" description="Basic residues" evidence="1">
    <location>
        <begin position="145"/>
        <end position="155"/>
    </location>
</feature>
<evidence type="ECO:0000313" key="3">
    <source>
        <dbReference type="Proteomes" id="UP001620626"/>
    </source>
</evidence>
<proteinExistence type="predicted"/>
<evidence type="ECO:0000313" key="2">
    <source>
        <dbReference type="EMBL" id="KAL3125526.1"/>
    </source>
</evidence>
<dbReference type="EMBL" id="JBICBT010000030">
    <property type="protein sequence ID" value="KAL3125526.1"/>
    <property type="molecule type" value="Genomic_DNA"/>
</dbReference>
<name>A0ABD2MDC5_9BILA</name>
<comment type="caution">
    <text evidence="2">The sequence shown here is derived from an EMBL/GenBank/DDBJ whole genome shotgun (WGS) entry which is preliminary data.</text>
</comment>